<organism evidence="1 2">
    <name type="scientific">Vibrio coralliirubri</name>
    <dbReference type="NCBI Taxonomy" id="1516159"/>
    <lineage>
        <taxon>Bacteria</taxon>
        <taxon>Pseudomonadati</taxon>
        <taxon>Pseudomonadota</taxon>
        <taxon>Gammaproteobacteria</taxon>
        <taxon>Vibrionales</taxon>
        <taxon>Vibrionaceae</taxon>
        <taxon>Vibrio</taxon>
    </lineage>
</organism>
<protein>
    <submittedName>
        <fullName evidence="1">Uncharacterized protein</fullName>
    </submittedName>
</protein>
<proteinExistence type="predicted"/>
<reference evidence="1 2" key="1">
    <citation type="submission" date="2014-06" db="EMBL/GenBank/DDBJ databases">
        <authorList>
            <person name="Le Roux F."/>
        </authorList>
    </citation>
    <scope>NUCLEOTIDE SEQUENCE [LARGE SCALE GENOMIC DNA]</scope>
    <source>
        <strain evidence="1 2">J2-31</strain>
    </source>
</reference>
<keyword evidence="2" id="KW-1185">Reference proteome</keyword>
<dbReference type="Proteomes" id="UP000041625">
    <property type="component" value="Unassembled WGS sequence"/>
</dbReference>
<comment type="caution">
    <text evidence="1">The sequence shown here is derived from an EMBL/GenBank/DDBJ whole genome shotgun (WGS) entry which is preliminary data.</text>
</comment>
<dbReference type="AlphaFoldDB" id="A0AA86WPU0"/>
<gene>
    <name evidence="1" type="ORF">VCR31J2_1350071</name>
</gene>
<evidence type="ECO:0000313" key="2">
    <source>
        <dbReference type="Proteomes" id="UP000041625"/>
    </source>
</evidence>
<name>A0AA86WPU0_9VIBR</name>
<accession>A0AA86WPU0</accession>
<sequence>MTVVCLDASKRDAGCEEHVEIEVSDMHIKKMRVTRFGMRKESLDLSKRPLNSKRRQQRTSSSLLVYSHPISTYSVVIPESRDEISGICP</sequence>
<evidence type="ECO:0000313" key="1">
    <source>
        <dbReference type="EMBL" id="CDT83187.1"/>
    </source>
</evidence>
<dbReference type="EMBL" id="CCKJ01000041">
    <property type="protein sequence ID" value="CDT83187.1"/>
    <property type="molecule type" value="Genomic_DNA"/>
</dbReference>